<name>A0A265N7E4_9BACI</name>
<dbReference type="Proteomes" id="UP000216498">
    <property type="component" value="Unassembled WGS sequence"/>
</dbReference>
<dbReference type="AlphaFoldDB" id="A0A265N7E4"/>
<keyword evidence="2" id="KW-1185">Reference proteome</keyword>
<protein>
    <submittedName>
        <fullName evidence="1">Uncharacterized protein</fullName>
    </submittedName>
</protein>
<organism evidence="1 2">
    <name type="scientific">Virgibacillus indicus</name>
    <dbReference type="NCBI Taxonomy" id="2024554"/>
    <lineage>
        <taxon>Bacteria</taxon>
        <taxon>Bacillati</taxon>
        <taxon>Bacillota</taxon>
        <taxon>Bacilli</taxon>
        <taxon>Bacillales</taxon>
        <taxon>Bacillaceae</taxon>
        <taxon>Virgibacillus</taxon>
    </lineage>
</organism>
<comment type="caution">
    <text evidence="1">The sequence shown here is derived from an EMBL/GenBank/DDBJ whole genome shotgun (WGS) entry which is preliminary data.</text>
</comment>
<gene>
    <name evidence="1" type="ORF">CIL03_16365</name>
</gene>
<proteinExistence type="predicted"/>
<dbReference type="OrthoDB" id="1350443at2"/>
<dbReference type="RefSeq" id="WP_094886967.1">
    <property type="nucleotide sequence ID" value="NZ_NPMS01000010.1"/>
</dbReference>
<dbReference type="EMBL" id="NPMS01000010">
    <property type="protein sequence ID" value="OZU87394.1"/>
    <property type="molecule type" value="Genomic_DNA"/>
</dbReference>
<evidence type="ECO:0000313" key="2">
    <source>
        <dbReference type="Proteomes" id="UP000216498"/>
    </source>
</evidence>
<evidence type="ECO:0000313" key="1">
    <source>
        <dbReference type="EMBL" id="OZU87394.1"/>
    </source>
</evidence>
<sequence>MNNELSDFVKQIIANWPEKQKEGAMKIIEKYGVPQEATASRLIWHNNGPWKRTIVHRDAVPHNFPTPHPDFLEQTINYRTPVDLFDDIAFYDGSCYPDRTRGEVTAICDKEEMNMLSINLFNDIVTGKRTAEDAKVCMIEIGANFLLHNISSPYVERFLFPEQHNTGDPDYPYF</sequence>
<accession>A0A265N7E4</accession>
<reference evidence="1 2" key="1">
    <citation type="submission" date="2017-08" db="EMBL/GenBank/DDBJ databases">
        <title>Virgibacillus indicus sp. nov. and Virgibacillus profoundi sp. nov, two moderately halophilic bacteria isolated from marine sediment by using the Microfluidic Streak Plate.</title>
        <authorList>
            <person name="Xu B."/>
            <person name="Hu B."/>
            <person name="Wang J."/>
            <person name="Zhu Y."/>
            <person name="Huang L."/>
            <person name="Du W."/>
            <person name="Huang Y."/>
        </authorList>
    </citation>
    <scope>NUCLEOTIDE SEQUENCE [LARGE SCALE GENOMIC DNA]</scope>
    <source>
        <strain evidence="1 2">IO3-P2-C2</strain>
    </source>
</reference>